<comment type="caution">
    <text evidence="8">The sequence shown here is derived from an EMBL/GenBank/DDBJ whole genome shotgun (WGS) entry which is preliminary data.</text>
</comment>
<evidence type="ECO:0000256" key="6">
    <source>
        <dbReference type="SAM" id="Phobius"/>
    </source>
</evidence>
<name>X1W1S6_9ZZZZ</name>
<dbReference type="EMBL" id="BARW01039749">
    <property type="protein sequence ID" value="GAJ22470.1"/>
    <property type="molecule type" value="Genomic_DNA"/>
</dbReference>
<keyword evidence="3 6" id="KW-0812">Transmembrane</keyword>
<keyword evidence="5 6" id="KW-0472">Membrane</keyword>
<keyword evidence="4 6" id="KW-1133">Transmembrane helix</keyword>
<dbReference type="PANTHER" id="PTHR43478">
    <property type="entry name" value="NA+/H+ ANTIPORTER-RELATED"/>
    <property type="match status" value="1"/>
</dbReference>
<feature type="transmembrane region" description="Helical" evidence="6">
    <location>
        <begin position="102"/>
        <end position="122"/>
    </location>
</feature>
<organism evidence="8">
    <name type="scientific">marine sediment metagenome</name>
    <dbReference type="NCBI Taxonomy" id="412755"/>
    <lineage>
        <taxon>unclassified sequences</taxon>
        <taxon>metagenomes</taxon>
        <taxon>ecological metagenomes</taxon>
    </lineage>
</organism>
<sequence length="136" mass="14239">TGQLVPEGSTPLSSIESDLGEVTDAEKASIWNFVLPLFTLIGVGIWAIWYTGGGGTGKSLMDALADTEVDIALTWAAFAMTVVGLILALIHGMSLKECEKTVLCGFKTMLPAVLIMVLAWSIGTVCSSLGTADFVV</sequence>
<keyword evidence="2" id="KW-1003">Cell membrane</keyword>
<proteinExistence type="predicted"/>
<dbReference type="Pfam" id="PF03553">
    <property type="entry name" value="Na_H_antiporter"/>
    <property type="match status" value="1"/>
</dbReference>
<evidence type="ECO:0000259" key="7">
    <source>
        <dbReference type="Pfam" id="PF03553"/>
    </source>
</evidence>
<evidence type="ECO:0000256" key="5">
    <source>
        <dbReference type="ARBA" id="ARBA00023136"/>
    </source>
</evidence>
<dbReference type="AlphaFoldDB" id="X1W1S6"/>
<protein>
    <recommendedName>
        <fullName evidence="7">Na+/H+ antiporter NhaC-like C-terminal domain-containing protein</fullName>
    </recommendedName>
</protein>
<feature type="transmembrane region" description="Helical" evidence="6">
    <location>
        <begin position="71"/>
        <end position="90"/>
    </location>
</feature>
<dbReference type="PANTHER" id="PTHR43478:SF1">
    <property type="entry name" value="NA+_H+ ANTIPORTER NHAC-LIKE C-TERMINAL DOMAIN-CONTAINING PROTEIN"/>
    <property type="match status" value="1"/>
</dbReference>
<evidence type="ECO:0000256" key="1">
    <source>
        <dbReference type="ARBA" id="ARBA00004651"/>
    </source>
</evidence>
<accession>X1W1S6</accession>
<feature type="domain" description="Na+/H+ antiporter NhaC-like C-terminal" evidence="7">
    <location>
        <begin position="25"/>
        <end position="135"/>
    </location>
</feature>
<feature type="non-terminal residue" evidence="8">
    <location>
        <position position="1"/>
    </location>
</feature>
<feature type="non-terminal residue" evidence="8">
    <location>
        <position position="136"/>
    </location>
</feature>
<dbReference type="GO" id="GO:0005886">
    <property type="term" value="C:plasma membrane"/>
    <property type="evidence" value="ECO:0007669"/>
    <property type="project" value="UniProtKB-SubCell"/>
</dbReference>
<evidence type="ECO:0000256" key="3">
    <source>
        <dbReference type="ARBA" id="ARBA00022692"/>
    </source>
</evidence>
<reference evidence="8" key="1">
    <citation type="journal article" date="2014" name="Front. Microbiol.">
        <title>High frequency of phylogenetically diverse reductive dehalogenase-homologous genes in deep subseafloor sedimentary metagenomes.</title>
        <authorList>
            <person name="Kawai M."/>
            <person name="Futagami T."/>
            <person name="Toyoda A."/>
            <person name="Takaki Y."/>
            <person name="Nishi S."/>
            <person name="Hori S."/>
            <person name="Arai W."/>
            <person name="Tsubouchi T."/>
            <person name="Morono Y."/>
            <person name="Uchiyama I."/>
            <person name="Ito T."/>
            <person name="Fujiyama A."/>
            <person name="Inagaki F."/>
            <person name="Takami H."/>
        </authorList>
    </citation>
    <scope>NUCLEOTIDE SEQUENCE</scope>
    <source>
        <strain evidence="8">Expedition CK06-06</strain>
    </source>
</reference>
<dbReference type="InterPro" id="IPR018461">
    <property type="entry name" value="Na/H_Antiport_NhaC-like_C"/>
</dbReference>
<comment type="subcellular location">
    <subcellularLocation>
        <location evidence="1">Cell membrane</location>
        <topology evidence="1">Multi-pass membrane protein</topology>
    </subcellularLocation>
</comment>
<evidence type="ECO:0000313" key="8">
    <source>
        <dbReference type="EMBL" id="GAJ22470.1"/>
    </source>
</evidence>
<gene>
    <name evidence="8" type="ORF">S12H4_60404</name>
</gene>
<evidence type="ECO:0000256" key="4">
    <source>
        <dbReference type="ARBA" id="ARBA00022989"/>
    </source>
</evidence>
<feature type="transmembrane region" description="Helical" evidence="6">
    <location>
        <begin position="30"/>
        <end position="51"/>
    </location>
</feature>
<evidence type="ECO:0000256" key="2">
    <source>
        <dbReference type="ARBA" id="ARBA00022475"/>
    </source>
</evidence>